<dbReference type="AlphaFoldDB" id="A0A1I3B8B7"/>
<evidence type="ECO:0000313" key="2">
    <source>
        <dbReference type="Proteomes" id="UP000198668"/>
    </source>
</evidence>
<gene>
    <name evidence="1" type="ORF">SAMN04489868_104106</name>
</gene>
<dbReference type="EMBL" id="FOQE01000004">
    <property type="protein sequence ID" value="SFH58450.1"/>
    <property type="molecule type" value="Genomic_DNA"/>
</dbReference>
<accession>A0A1I3B8B7</accession>
<dbReference type="OrthoDB" id="2193340at2"/>
<dbReference type="RefSeq" id="WP_092091300.1">
    <property type="nucleotide sequence ID" value="NZ_FOQE01000004.1"/>
</dbReference>
<reference evidence="1 2" key="1">
    <citation type="submission" date="2016-10" db="EMBL/GenBank/DDBJ databases">
        <authorList>
            <person name="de Groot N.N."/>
        </authorList>
    </citation>
    <scope>NUCLEOTIDE SEQUENCE [LARGE SCALE GENOMIC DNA]</scope>
    <source>
        <strain evidence="1 2">DSM 27630</strain>
    </source>
</reference>
<organism evidence="1 2">
    <name type="scientific">Pisciglobus halotolerans</name>
    <dbReference type="NCBI Taxonomy" id="745365"/>
    <lineage>
        <taxon>Bacteria</taxon>
        <taxon>Bacillati</taxon>
        <taxon>Bacillota</taxon>
        <taxon>Bacilli</taxon>
        <taxon>Lactobacillales</taxon>
        <taxon>Carnobacteriaceae</taxon>
    </lineage>
</organism>
<proteinExistence type="predicted"/>
<name>A0A1I3B8B7_9LACT</name>
<dbReference type="Proteomes" id="UP000198668">
    <property type="component" value="Unassembled WGS sequence"/>
</dbReference>
<evidence type="ECO:0000313" key="1">
    <source>
        <dbReference type="EMBL" id="SFH58450.1"/>
    </source>
</evidence>
<evidence type="ECO:0008006" key="3">
    <source>
        <dbReference type="Google" id="ProtNLM"/>
    </source>
</evidence>
<protein>
    <recommendedName>
        <fullName evidence="3">HTH cro/C1-type domain-containing protein</fullName>
    </recommendedName>
</protein>
<keyword evidence="2" id="KW-1185">Reference proteome</keyword>
<sequence length="67" mass="7705">MSDDDIETILLMVDVKDIQTSNQLSPKEISQEIGIAEDDFNQLYNNKRFATPSELALLRDYVEKNDL</sequence>